<dbReference type="GO" id="GO:0030295">
    <property type="term" value="F:protein kinase activator activity"/>
    <property type="evidence" value="ECO:0007669"/>
    <property type="project" value="TreeGrafter"/>
</dbReference>
<keyword evidence="3" id="KW-0597">Phosphoprotein</keyword>
<dbReference type="EMBL" id="QKZK01000009">
    <property type="protein sequence ID" value="PZX17426.1"/>
    <property type="molecule type" value="Genomic_DNA"/>
</dbReference>
<dbReference type="InterPro" id="IPR036097">
    <property type="entry name" value="HisK_dim/P_sf"/>
</dbReference>
<organism evidence="12 13">
    <name type="scientific">Breznakibacter xylanolyticus</name>
    <dbReference type="NCBI Taxonomy" id="990"/>
    <lineage>
        <taxon>Bacteria</taxon>
        <taxon>Pseudomonadati</taxon>
        <taxon>Bacteroidota</taxon>
        <taxon>Bacteroidia</taxon>
        <taxon>Marinilabiliales</taxon>
        <taxon>Marinilabiliaceae</taxon>
        <taxon>Breznakibacter</taxon>
    </lineage>
</organism>
<comment type="caution">
    <text evidence="12">The sequence shown here is derived from an EMBL/GenBank/DDBJ whole genome shotgun (WGS) entry which is preliminary data.</text>
</comment>
<dbReference type="Gene3D" id="3.30.565.10">
    <property type="entry name" value="Histidine kinase-like ATPase, C-terminal domain"/>
    <property type="match status" value="1"/>
</dbReference>
<feature type="domain" description="Histidine kinase" evidence="11">
    <location>
        <begin position="527"/>
        <end position="744"/>
    </location>
</feature>
<keyword evidence="7" id="KW-0067">ATP-binding</keyword>
<name>A0A2W7NVU2_9BACT</name>
<evidence type="ECO:0000256" key="6">
    <source>
        <dbReference type="ARBA" id="ARBA00022777"/>
    </source>
</evidence>
<dbReference type="SUPFAM" id="SSF48452">
    <property type="entry name" value="TPR-like"/>
    <property type="match status" value="2"/>
</dbReference>
<dbReference type="PANTHER" id="PTHR42878:SF7">
    <property type="entry name" value="SENSOR HISTIDINE KINASE GLRK"/>
    <property type="match status" value="1"/>
</dbReference>
<evidence type="ECO:0000259" key="11">
    <source>
        <dbReference type="PROSITE" id="PS50109"/>
    </source>
</evidence>
<dbReference type="InterPro" id="IPR003661">
    <property type="entry name" value="HisK_dim/P_dom"/>
</dbReference>
<sequence>MPFSMVLFVRWTLPLLVLLTACQPGKRPVAKSILLHCADSLLYVSPRQVVAMTAQADLLPAAEADSLRLLMGKAWYLTGDGQRAALLFDSLWRAPGVPAGIRAQACFELAMGAYYQAHHPRCLHLVDSLAALPVVAHDSLLQGWMQWLRGKVWRVKGDFVRSQHCFYLARQQAVASGDHRLLVSVLLSMGKNALVEGNKRLAIDHYLEAYRQCALLNNPLLTGDVCNHLGSYYLLTNDPVRALGYHRQALAYRRLPAVPDEVGQSYINLGKCYLALQRTDSAEICFNQALAQFEHSGYMKGMVKTLTSLGQLHLQQHQHSLAHEVLLRAGHIARQSGYRLGMAETLLALGDYYRAVRLPRQAIVTYRKALGTIDASGFHDWLANVYQGMYLAAVDMGDMAGALNYHVHLLDAERQRLNVETNRQVSAVMLDFDFERQENVNRLLRKDLQMAAVEMRRNRWMMAFAVVAVLLVSVVCWIIYSRLRFREKAHRRLTALNDRVQQQNQELTQVNDRLNRVLRDKDKLFSIISHELRNPLFWFKNLTGMLSRSHASMSPDKLQRSMASLNESAQNVYHLMDNLLYWSRSQLNRIEPHMAPLRVDELLGGVLSLFSHVWEPRGLTVSVALLPHVGITADADLMACVFRNLLSNAVKFTPPGGHIRVSLCRIGSGVEVVIADNGPGLPEALLHEGIAGEVISQPGLLNEVGAGLGLRLCREFVAMHGGRLSFERADGGGTVARVAIDDLSASCSTIAQPGD</sequence>
<dbReference type="PRINTS" id="PR00344">
    <property type="entry name" value="BCTRLSENSOR"/>
</dbReference>
<keyword evidence="13" id="KW-1185">Reference proteome</keyword>
<keyword evidence="10" id="KW-0472">Membrane</keyword>
<dbReference type="InterPro" id="IPR003594">
    <property type="entry name" value="HATPase_dom"/>
</dbReference>
<keyword evidence="5" id="KW-0547">Nucleotide-binding</keyword>
<protein>
    <recommendedName>
        <fullName evidence="2">histidine kinase</fullName>
        <ecNumber evidence="2">2.7.13.3</ecNumber>
    </recommendedName>
</protein>
<dbReference type="CDD" id="cd00075">
    <property type="entry name" value="HATPase"/>
    <property type="match status" value="1"/>
</dbReference>
<feature type="coiled-coil region" evidence="9">
    <location>
        <begin position="486"/>
        <end position="520"/>
    </location>
</feature>
<reference evidence="12 13" key="1">
    <citation type="submission" date="2018-06" db="EMBL/GenBank/DDBJ databases">
        <title>Genomic Encyclopedia of Archaeal and Bacterial Type Strains, Phase II (KMG-II): from individual species to whole genera.</title>
        <authorList>
            <person name="Goeker M."/>
        </authorList>
    </citation>
    <scope>NUCLEOTIDE SEQUENCE [LARGE SCALE GENOMIC DNA]</scope>
    <source>
        <strain evidence="12 13">DSM 6779</strain>
    </source>
</reference>
<evidence type="ECO:0000256" key="2">
    <source>
        <dbReference type="ARBA" id="ARBA00012438"/>
    </source>
</evidence>
<dbReference type="InterPro" id="IPR036890">
    <property type="entry name" value="HATPase_C_sf"/>
</dbReference>
<evidence type="ECO:0000313" key="12">
    <source>
        <dbReference type="EMBL" id="PZX17426.1"/>
    </source>
</evidence>
<dbReference type="GO" id="GO:0000156">
    <property type="term" value="F:phosphorelay response regulator activity"/>
    <property type="evidence" value="ECO:0007669"/>
    <property type="project" value="TreeGrafter"/>
</dbReference>
<dbReference type="InterPro" id="IPR004358">
    <property type="entry name" value="Sig_transdc_His_kin-like_C"/>
</dbReference>
<dbReference type="Gene3D" id="1.25.40.10">
    <property type="entry name" value="Tetratricopeptide repeat domain"/>
    <property type="match status" value="2"/>
</dbReference>
<evidence type="ECO:0000256" key="4">
    <source>
        <dbReference type="ARBA" id="ARBA00022679"/>
    </source>
</evidence>
<dbReference type="Pfam" id="PF02518">
    <property type="entry name" value="HATPase_c"/>
    <property type="match status" value="1"/>
</dbReference>
<dbReference type="Pfam" id="PF00512">
    <property type="entry name" value="HisKA"/>
    <property type="match status" value="1"/>
</dbReference>
<evidence type="ECO:0000256" key="10">
    <source>
        <dbReference type="SAM" id="Phobius"/>
    </source>
</evidence>
<dbReference type="SUPFAM" id="SSF55874">
    <property type="entry name" value="ATPase domain of HSP90 chaperone/DNA topoisomerase II/histidine kinase"/>
    <property type="match status" value="1"/>
</dbReference>
<keyword evidence="4" id="KW-0808">Transferase</keyword>
<dbReference type="InterPro" id="IPR050351">
    <property type="entry name" value="BphY/WalK/GraS-like"/>
</dbReference>
<proteinExistence type="predicted"/>
<dbReference type="InterPro" id="IPR019734">
    <property type="entry name" value="TPR_rpt"/>
</dbReference>
<evidence type="ECO:0000313" key="13">
    <source>
        <dbReference type="Proteomes" id="UP000249239"/>
    </source>
</evidence>
<evidence type="ECO:0000256" key="1">
    <source>
        <dbReference type="ARBA" id="ARBA00000085"/>
    </source>
</evidence>
<dbReference type="GO" id="GO:0000155">
    <property type="term" value="F:phosphorelay sensor kinase activity"/>
    <property type="evidence" value="ECO:0007669"/>
    <property type="project" value="InterPro"/>
</dbReference>
<comment type="catalytic activity">
    <reaction evidence="1">
        <text>ATP + protein L-histidine = ADP + protein N-phospho-L-histidine.</text>
        <dbReference type="EC" id="2.7.13.3"/>
    </reaction>
</comment>
<dbReference type="Gene3D" id="1.10.287.130">
    <property type="match status" value="1"/>
</dbReference>
<dbReference type="SMART" id="SM00028">
    <property type="entry name" value="TPR"/>
    <property type="match status" value="5"/>
</dbReference>
<dbReference type="EC" id="2.7.13.3" evidence="2"/>
<keyword evidence="6 12" id="KW-0418">Kinase</keyword>
<evidence type="ECO:0000256" key="8">
    <source>
        <dbReference type="ARBA" id="ARBA00023012"/>
    </source>
</evidence>
<dbReference type="CDD" id="cd00082">
    <property type="entry name" value="HisKA"/>
    <property type="match status" value="1"/>
</dbReference>
<dbReference type="GO" id="GO:0007234">
    <property type="term" value="P:osmosensory signaling via phosphorelay pathway"/>
    <property type="evidence" value="ECO:0007669"/>
    <property type="project" value="TreeGrafter"/>
</dbReference>
<dbReference type="SMART" id="SM00387">
    <property type="entry name" value="HATPase_c"/>
    <property type="match status" value="1"/>
</dbReference>
<dbReference type="PANTHER" id="PTHR42878">
    <property type="entry name" value="TWO-COMPONENT HISTIDINE KINASE"/>
    <property type="match status" value="1"/>
</dbReference>
<keyword evidence="9" id="KW-0175">Coiled coil</keyword>
<keyword evidence="10" id="KW-0812">Transmembrane</keyword>
<keyword evidence="8" id="KW-0902">Two-component regulatory system</keyword>
<evidence type="ECO:0000256" key="3">
    <source>
        <dbReference type="ARBA" id="ARBA00022553"/>
    </source>
</evidence>
<evidence type="ECO:0000256" key="9">
    <source>
        <dbReference type="SAM" id="Coils"/>
    </source>
</evidence>
<dbReference type="AlphaFoldDB" id="A0A2W7NVU2"/>
<keyword evidence="10" id="KW-1133">Transmembrane helix</keyword>
<evidence type="ECO:0000256" key="5">
    <source>
        <dbReference type="ARBA" id="ARBA00022741"/>
    </source>
</evidence>
<dbReference type="Proteomes" id="UP000249239">
    <property type="component" value="Unassembled WGS sequence"/>
</dbReference>
<evidence type="ECO:0000256" key="7">
    <source>
        <dbReference type="ARBA" id="ARBA00022840"/>
    </source>
</evidence>
<accession>A0A2W7NVU2</accession>
<dbReference type="SUPFAM" id="SSF47384">
    <property type="entry name" value="Homodimeric domain of signal transducing histidine kinase"/>
    <property type="match status" value="1"/>
</dbReference>
<dbReference type="PROSITE" id="PS50109">
    <property type="entry name" value="HIS_KIN"/>
    <property type="match status" value="1"/>
</dbReference>
<feature type="transmembrane region" description="Helical" evidence="10">
    <location>
        <begin position="460"/>
        <end position="480"/>
    </location>
</feature>
<dbReference type="InterPro" id="IPR005467">
    <property type="entry name" value="His_kinase_dom"/>
</dbReference>
<dbReference type="InterPro" id="IPR011990">
    <property type="entry name" value="TPR-like_helical_dom_sf"/>
</dbReference>
<gene>
    <name evidence="12" type="ORF">LX69_01476</name>
</gene>
<dbReference type="GO" id="GO:0005524">
    <property type="term" value="F:ATP binding"/>
    <property type="evidence" value="ECO:0007669"/>
    <property type="project" value="UniProtKB-KW"/>
</dbReference>
<dbReference type="SMART" id="SM00388">
    <property type="entry name" value="HisKA"/>
    <property type="match status" value="1"/>
</dbReference>
<dbReference type="OrthoDB" id="9810447at2"/>